<dbReference type="RefSeq" id="WP_173946571.1">
    <property type="nucleotide sequence ID" value="NZ_QQBB01000018.1"/>
</dbReference>
<dbReference type="EMBL" id="QQBB01000018">
    <property type="protein sequence ID" value="RDI51376.1"/>
    <property type="molecule type" value="Genomic_DNA"/>
</dbReference>
<keyword evidence="1" id="KW-0812">Transmembrane</keyword>
<gene>
    <name evidence="2" type="ORF">DES45_11832</name>
</gene>
<reference evidence="2 3" key="1">
    <citation type="submission" date="2018-07" db="EMBL/GenBank/DDBJ databases">
        <title>Genomic Encyclopedia of Type Strains, Phase IV (KMG-IV): sequencing the most valuable type-strain genomes for metagenomic binning, comparative biology and taxonomic classification.</title>
        <authorList>
            <person name="Goeker M."/>
        </authorList>
    </citation>
    <scope>NUCLEOTIDE SEQUENCE [LARGE SCALE GENOMIC DNA]</scope>
    <source>
        <strain evidence="2 3">DSM 14364</strain>
    </source>
</reference>
<keyword evidence="1" id="KW-0472">Membrane</keyword>
<evidence type="ECO:0000313" key="3">
    <source>
        <dbReference type="Proteomes" id="UP000254925"/>
    </source>
</evidence>
<evidence type="ECO:0000256" key="1">
    <source>
        <dbReference type="SAM" id="Phobius"/>
    </source>
</evidence>
<evidence type="ECO:0000313" key="2">
    <source>
        <dbReference type="EMBL" id="RDI51376.1"/>
    </source>
</evidence>
<dbReference type="AlphaFoldDB" id="A0A370H4Y3"/>
<keyword evidence="3" id="KW-1185">Reference proteome</keyword>
<comment type="caution">
    <text evidence="2">The sequence shown here is derived from an EMBL/GenBank/DDBJ whole genome shotgun (WGS) entry which is preliminary data.</text>
</comment>
<sequence length="153" mass="16749">MKYQPISEVRSASEIRSTLPLPMTRDERIKRWAMLLEANPDRQIQTLSEIETEHGRQRDILRADNSALTVAFEDPVLRSEGLRSDTLADAITFFGLRECDAHYVLCSCLNGQTMAAGAVASKVRGLAGQRASLVATCMIVGALMAFPVAVALL</sequence>
<accession>A0A370H4Y3</accession>
<feature type="transmembrane region" description="Helical" evidence="1">
    <location>
        <begin position="131"/>
        <end position="152"/>
    </location>
</feature>
<dbReference type="Proteomes" id="UP000254925">
    <property type="component" value="Unassembled WGS sequence"/>
</dbReference>
<protein>
    <submittedName>
        <fullName evidence="2">Uncharacterized protein</fullName>
    </submittedName>
</protein>
<organism evidence="2 3">
    <name type="scientific">Microvirga subterranea</name>
    <dbReference type="NCBI Taxonomy" id="186651"/>
    <lineage>
        <taxon>Bacteria</taxon>
        <taxon>Pseudomonadati</taxon>
        <taxon>Pseudomonadota</taxon>
        <taxon>Alphaproteobacteria</taxon>
        <taxon>Hyphomicrobiales</taxon>
        <taxon>Methylobacteriaceae</taxon>
        <taxon>Microvirga</taxon>
    </lineage>
</organism>
<name>A0A370H4Y3_9HYPH</name>
<proteinExistence type="predicted"/>
<keyword evidence="1" id="KW-1133">Transmembrane helix</keyword>